<evidence type="ECO:0000256" key="1">
    <source>
        <dbReference type="ARBA" id="ARBA00001946"/>
    </source>
</evidence>
<dbReference type="GO" id="GO:0019825">
    <property type="term" value="F:oxygen binding"/>
    <property type="evidence" value="ECO:0007669"/>
    <property type="project" value="InterPro"/>
</dbReference>
<dbReference type="AlphaFoldDB" id="A0AAV3V091"/>
<protein>
    <recommendedName>
        <fullName evidence="2">diguanylate cyclase</fullName>
        <ecNumber evidence="2">2.7.7.65</ecNumber>
    </recommendedName>
</protein>
<comment type="cofactor">
    <cofactor evidence="1">
        <name>Mg(2+)</name>
        <dbReference type="ChEBI" id="CHEBI:18420"/>
    </cofactor>
</comment>
<dbReference type="SMART" id="SM00267">
    <property type="entry name" value="GGDEF"/>
    <property type="match status" value="1"/>
</dbReference>
<dbReference type="InterPro" id="IPR029787">
    <property type="entry name" value="Nucleotide_cyclase"/>
</dbReference>
<dbReference type="Pfam" id="PF00990">
    <property type="entry name" value="GGDEF"/>
    <property type="match status" value="1"/>
</dbReference>
<dbReference type="GO" id="GO:1902201">
    <property type="term" value="P:negative regulation of bacterial-type flagellum-dependent cell motility"/>
    <property type="evidence" value="ECO:0007669"/>
    <property type="project" value="TreeGrafter"/>
</dbReference>
<dbReference type="PANTHER" id="PTHR45138">
    <property type="entry name" value="REGULATORY COMPONENTS OF SENSORY TRANSDUCTION SYSTEM"/>
    <property type="match status" value="1"/>
</dbReference>
<dbReference type="EMBL" id="BAEM01000032">
    <property type="protein sequence ID" value="GAC10308.1"/>
    <property type="molecule type" value="Genomic_DNA"/>
</dbReference>
<dbReference type="PROSITE" id="PS50887">
    <property type="entry name" value="GGDEF"/>
    <property type="match status" value="1"/>
</dbReference>
<evidence type="ECO:0000313" key="5">
    <source>
        <dbReference type="EMBL" id="GAC10308.1"/>
    </source>
</evidence>
<evidence type="ECO:0000313" key="6">
    <source>
        <dbReference type="Proteomes" id="UP000006320"/>
    </source>
</evidence>
<accession>A0AAV3V091</accession>
<comment type="caution">
    <text evidence="5">The sequence shown here is derived from an EMBL/GenBank/DDBJ whole genome shotgun (WGS) entry which is preliminary data.</text>
</comment>
<dbReference type="Gene3D" id="1.10.490.10">
    <property type="entry name" value="Globins"/>
    <property type="match status" value="1"/>
</dbReference>
<dbReference type="GO" id="GO:0043709">
    <property type="term" value="P:cell adhesion involved in single-species biofilm formation"/>
    <property type="evidence" value="ECO:0007669"/>
    <property type="project" value="TreeGrafter"/>
</dbReference>
<name>A0AAV3V091_9ALTE</name>
<dbReference type="Gene3D" id="3.30.70.270">
    <property type="match status" value="1"/>
</dbReference>
<dbReference type="RefSeq" id="WP_007988131.1">
    <property type="nucleotide sequence ID" value="NZ_BAEM01000032.1"/>
</dbReference>
<dbReference type="GO" id="GO:0020037">
    <property type="term" value="F:heme binding"/>
    <property type="evidence" value="ECO:0007669"/>
    <property type="project" value="InterPro"/>
</dbReference>
<dbReference type="Proteomes" id="UP000006320">
    <property type="component" value="Unassembled WGS sequence"/>
</dbReference>
<evidence type="ECO:0000256" key="3">
    <source>
        <dbReference type="SAM" id="MobiDB-lite"/>
    </source>
</evidence>
<dbReference type="InterPro" id="IPR000160">
    <property type="entry name" value="GGDEF_dom"/>
</dbReference>
<feature type="region of interest" description="Disordered" evidence="3">
    <location>
        <begin position="20"/>
        <end position="46"/>
    </location>
</feature>
<dbReference type="SUPFAM" id="SSF55073">
    <property type="entry name" value="Nucleotide cyclase"/>
    <property type="match status" value="1"/>
</dbReference>
<dbReference type="NCBIfam" id="TIGR00254">
    <property type="entry name" value="GGDEF"/>
    <property type="match status" value="1"/>
</dbReference>
<feature type="domain" description="GGDEF" evidence="4">
    <location>
        <begin position="262"/>
        <end position="386"/>
    </location>
</feature>
<dbReference type="EC" id="2.7.7.65" evidence="2"/>
<evidence type="ECO:0000256" key="2">
    <source>
        <dbReference type="ARBA" id="ARBA00012528"/>
    </source>
</evidence>
<reference evidence="5 6" key="1">
    <citation type="journal article" date="2017" name="Antonie Van Leeuwenhoek">
        <title>Rhizobium rhizosphaerae sp. nov., a novel species isolated from rice rhizosphere.</title>
        <authorList>
            <person name="Zhao J.J."/>
            <person name="Zhang J."/>
            <person name="Zhang R.J."/>
            <person name="Zhang C.W."/>
            <person name="Yin H.Q."/>
            <person name="Zhang X.X."/>
        </authorList>
    </citation>
    <scope>NUCLEOTIDE SEQUENCE [LARGE SCALE GENOMIC DNA]</scope>
    <source>
        <strain evidence="5 6">S18K6</strain>
    </source>
</reference>
<organism evidence="5 6">
    <name type="scientific">Paraglaciecola chathamensis S18K6</name>
    <dbReference type="NCBI Taxonomy" id="1127672"/>
    <lineage>
        <taxon>Bacteria</taxon>
        <taxon>Pseudomonadati</taxon>
        <taxon>Pseudomonadota</taxon>
        <taxon>Gammaproteobacteria</taxon>
        <taxon>Alteromonadales</taxon>
        <taxon>Alteromonadaceae</taxon>
        <taxon>Paraglaciecola</taxon>
    </lineage>
</organism>
<dbReference type="InterPro" id="IPR043128">
    <property type="entry name" value="Rev_trsase/Diguanyl_cyclase"/>
</dbReference>
<dbReference type="PANTHER" id="PTHR45138:SF6">
    <property type="entry name" value="DIGUANYLATE CYCLASE DGCN"/>
    <property type="match status" value="1"/>
</dbReference>
<dbReference type="FunFam" id="3.30.70.270:FF:000001">
    <property type="entry name" value="Diguanylate cyclase domain protein"/>
    <property type="match status" value="1"/>
</dbReference>
<evidence type="ECO:0000259" key="4">
    <source>
        <dbReference type="PROSITE" id="PS50887"/>
    </source>
</evidence>
<sequence>MVPQNRKSDNALLSAFSTRSGLSTHSGASTRSGLSTHSGASTRSRLSTQRLEQLIAKTHYQPESLATFKEPLLTSINNFIDELYREHPQMASVKLHTDEYNLSTDLRDVLRQYIEGLFVTARYDQVYITERIELIVQYKNIGVPALDFIQFINTLSELLCRFAQQACDLGSAQGSFCHFIRQLLQFDIELCADTNLTHLYAELDVLRQQNESLSRDIEARIAKRTKDLMDQVRLDPLTKIYNISAMQEMLDKELALAKRRQTKVSLVYFDVDHFKKINDTEGHIKGDEVLKEIGQTLRQCVRQTDIACRYGGDEFCLVLLECNAQEAQGVCEKLIATFRARYPTYSFSMGIAETGASEFVSVKQLIHLADQKMYLAKKEAGFTIVL</sequence>
<gene>
    <name evidence="5" type="ORF">GCHA_2361</name>
</gene>
<dbReference type="GO" id="GO:0052621">
    <property type="term" value="F:diguanylate cyclase activity"/>
    <property type="evidence" value="ECO:0007669"/>
    <property type="project" value="UniProtKB-EC"/>
</dbReference>
<dbReference type="InterPro" id="IPR050469">
    <property type="entry name" value="Diguanylate_Cyclase"/>
</dbReference>
<proteinExistence type="predicted"/>
<dbReference type="CDD" id="cd01949">
    <property type="entry name" value="GGDEF"/>
    <property type="match status" value="1"/>
</dbReference>
<dbReference type="InterPro" id="IPR012292">
    <property type="entry name" value="Globin/Proto"/>
</dbReference>
<dbReference type="GO" id="GO:0005886">
    <property type="term" value="C:plasma membrane"/>
    <property type="evidence" value="ECO:0007669"/>
    <property type="project" value="TreeGrafter"/>
</dbReference>